<evidence type="ECO:0000259" key="1">
    <source>
        <dbReference type="Pfam" id="PF13274"/>
    </source>
</evidence>
<dbReference type="Pfam" id="PF13274">
    <property type="entry name" value="SocA_Panacea"/>
    <property type="match status" value="1"/>
</dbReference>
<gene>
    <name evidence="2" type="ORF">CHTY_002625</name>
</gene>
<dbReference type="EMBL" id="JACAOD020000012">
    <property type="protein sequence ID" value="MBP5836112.1"/>
    <property type="molecule type" value="Genomic_DNA"/>
</dbReference>
<protein>
    <submittedName>
        <fullName evidence="2">DUF4065 domain-containing protein</fullName>
    </submittedName>
</protein>
<dbReference type="InterPro" id="IPR025272">
    <property type="entry name" value="SocA_Panacea"/>
</dbReference>
<keyword evidence="3" id="KW-1185">Reference proteome</keyword>
<sequence>MYKKKEQIKTNVFDLANYLIEKSHQEKQEINNTRLQKLLYYSQAYFLVKNSKQPLFNEPIEAWDYGPVIPDLYFEFRQFAYENLPLSQKATKNKLTEKQLKTLDFIFNKYKNQSANQLSQQTHAEDPWQKRFQNFDFSLNRITNQDLYKYFHNKF</sequence>
<dbReference type="Proteomes" id="UP001195571">
    <property type="component" value="Unassembled WGS sequence"/>
</dbReference>
<accession>A0ABS5CYR7</accession>
<feature type="domain" description="Antitoxin SocA-like Panacea" evidence="1">
    <location>
        <begin position="35"/>
        <end position="129"/>
    </location>
</feature>
<name>A0ABS5CYR7_9MOLU</name>
<evidence type="ECO:0000313" key="3">
    <source>
        <dbReference type="Proteomes" id="UP001195571"/>
    </source>
</evidence>
<dbReference type="RefSeq" id="WP_203552376.1">
    <property type="nucleotide sequence ID" value="NZ_JACAOD020000012.1"/>
</dbReference>
<proteinExistence type="predicted"/>
<organism evidence="2 3">
    <name type="scientific">Candidatus Phytoplasma meliae</name>
    <dbReference type="NCBI Taxonomy" id="1848402"/>
    <lineage>
        <taxon>Bacteria</taxon>
        <taxon>Bacillati</taxon>
        <taxon>Mycoplasmatota</taxon>
        <taxon>Mollicutes</taxon>
        <taxon>Acholeplasmatales</taxon>
        <taxon>Acholeplasmataceae</taxon>
        <taxon>Candidatus Phytoplasma</taxon>
        <taxon>16SrXIII (Mexican periwinkle virescence group)</taxon>
    </lineage>
</organism>
<reference evidence="2" key="1">
    <citation type="submission" date="2021-04" db="EMBL/GenBank/DDBJ databases">
        <title>Genomic features of Candidatus Phytoplasma meliae isolate ChTYXIII (1SrXIII-G).</title>
        <authorList>
            <person name="Fernandez F.D."/>
            <person name="Conci L.R."/>
        </authorList>
    </citation>
    <scope>NUCLEOTIDE SEQUENCE [LARGE SCALE GENOMIC DNA]</scope>
    <source>
        <strain evidence="2">ChTYXIII-Mo</strain>
    </source>
</reference>
<comment type="caution">
    <text evidence="2">The sequence shown here is derived from an EMBL/GenBank/DDBJ whole genome shotgun (WGS) entry which is preliminary data.</text>
</comment>
<evidence type="ECO:0000313" key="2">
    <source>
        <dbReference type="EMBL" id="MBP5836112.1"/>
    </source>
</evidence>